<dbReference type="AlphaFoldDB" id="A0A6A6CJX4"/>
<accession>A0A6A6CJX4</accession>
<evidence type="ECO:0000313" key="2">
    <source>
        <dbReference type="EMBL" id="KAF2166009.1"/>
    </source>
</evidence>
<feature type="region of interest" description="Disordered" evidence="1">
    <location>
        <begin position="1"/>
        <end position="155"/>
    </location>
</feature>
<proteinExistence type="predicted"/>
<dbReference type="OrthoDB" id="3440338at2759"/>
<dbReference type="GeneID" id="54566253"/>
<protein>
    <submittedName>
        <fullName evidence="2">Uncharacterized protein</fullName>
    </submittedName>
</protein>
<feature type="region of interest" description="Disordered" evidence="1">
    <location>
        <begin position="239"/>
        <end position="262"/>
    </location>
</feature>
<evidence type="ECO:0000313" key="3">
    <source>
        <dbReference type="Proteomes" id="UP000799537"/>
    </source>
</evidence>
<feature type="compositionally biased region" description="Acidic residues" evidence="1">
    <location>
        <begin position="48"/>
        <end position="71"/>
    </location>
</feature>
<dbReference type="EMBL" id="ML993598">
    <property type="protein sequence ID" value="KAF2166009.1"/>
    <property type="molecule type" value="Genomic_DNA"/>
</dbReference>
<dbReference type="RefSeq" id="XP_033666898.1">
    <property type="nucleotide sequence ID" value="XM_033812981.1"/>
</dbReference>
<reference evidence="2" key="1">
    <citation type="journal article" date="2020" name="Stud. Mycol.">
        <title>101 Dothideomycetes genomes: a test case for predicting lifestyles and emergence of pathogens.</title>
        <authorList>
            <person name="Haridas S."/>
            <person name="Albert R."/>
            <person name="Binder M."/>
            <person name="Bloem J."/>
            <person name="Labutti K."/>
            <person name="Salamov A."/>
            <person name="Andreopoulos B."/>
            <person name="Baker S."/>
            <person name="Barry K."/>
            <person name="Bills G."/>
            <person name="Bluhm B."/>
            <person name="Cannon C."/>
            <person name="Castanera R."/>
            <person name="Culley D."/>
            <person name="Daum C."/>
            <person name="Ezra D."/>
            <person name="Gonzalez J."/>
            <person name="Henrissat B."/>
            <person name="Kuo A."/>
            <person name="Liang C."/>
            <person name="Lipzen A."/>
            <person name="Lutzoni F."/>
            <person name="Magnuson J."/>
            <person name="Mondo S."/>
            <person name="Nolan M."/>
            <person name="Ohm R."/>
            <person name="Pangilinan J."/>
            <person name="Park H.-J."/>
            <person name="Ramirez L."/>
            <person name="Alfaro M."/>
            <person name="Sun H."/>
            <person name="Tritt A."/>
            <person name="Yoshinaga Y."/>
            <person name="Zwiers L.-H."/>
            <person name="Turgeon B."/>
            <person name="Goodwin S."/>
            <person name="Spatafora J."/>
            <person name="Crous P."/>
            <person name="Grigoriev I."/>
        </authorList>
    </citation>
    <scope>NUCLEOTIDE SEQUENCE</scope>
    <source>
        <strain evidence="2">ATCC 36951</strain>
    </source>
</reference>
<gene>
    <name evidence="2" type="ORF">M409DRAFT_55361</name>
</gene>
<feature type="compositionally biased region" description="Basic residues" evidence="1">
    <location>
        <begin position="1"/>
        <end position="12"/>
    </location>
</feature>
<name>A0A6A6CJX4_ZASCE</name>
<dbReference type="Proteomes" id="UP000799537">
    <property type="component" value="Unassembled WGS sequence"/>
</dbReference>
<keyword evidence="3" id="KW-1185">Reference proteome</keyword>
<organism evidence="2 3">
    <name type="scientific">Zasmidium cellare ATCC 36951</name>
    <dbReference type="NCBI Taxonomy" id="1080233"/>
    <lineage>
        <taxon>Eukaryota</taxon>
        <taxon>Fungi</taxon>
        <taxon>Dikarya</taxon>
        <taxon>Ascomycota</taxon>
        <taxon>Pezizomycotina</taxon>
        <taxon>Dothideomycetes</taxon>
        <taxon>Dothideomycetidae</taxon>
        <taxon>Mycosphaerellales</taxon>
        <taxon>Mycosphaerellaceae</taxon>
        <taxon>Zasmidium</taxon>
    </lineage>
</organism>
<evidence type="ECO:0000256" key="1">
    <source>
        <dbReference type="SAM" id="MobiDB-lite"/>
    </source>
</evidence>
<feature type="compositionally biased region" description="Basic residues" evidence="1">
    <location>
        <begin position="141"/>
        <end position="155"/>
    </location>
</feature>
<feature type="compositionally biased region" description="Basic and acidic residues" evidence="1">
    <location>
        <begin position="117"/>
        <end position="128"/>
    </location>
</feature>
<sequence>MERHRRHSAAHLRKAETLHASSSEPLIDTQPLHSDGPNPYELEHPNEAADEDGSDVEDESESELDNEDVEPESSNIVVAVQPRPRKKTMVISSSQETYNDHAASPSTYESPSRKSRMARELRDLRRPGPFDSPLSSEPPTKRHRMNEKPSPRRLRERNPLMFGYTEKQLLPDLDQMLDEAVPFADSVELLDLNKLQPLADRAAEYGVSEQTIRKWDAEQAVFDDDRYYEDVDEDADYLPIGLGGTIPSQSHHPEPVDPETQSQPIFERIQQPTSRDDDMQTFLDALQRGWFELIDKLLEKERRIRAYSEKDIKLAKYQVYYILISMHSSIVKSHMQGDLARQYLVDAETRGEIDKLLIALIEEHYLVYGDPDIATEIDNFRAPYSTAANAQRGYRKYFVCTRRDGTRYMSRKRIDILRLFCERLSGRLSKISGDDADRPLMAALVEVGFSIYVFRRLANHRAHRGSNFIQNIFESVCHHLFGDKFGIHQHIIYLGSNRMQGSLAETILTRICQGYVFNAGGFSFHPAGQNNSSGTCCDSKRFTVDQYATWRSWALENSSVRENHEAYGVFLAQHADEPAAPARSQSNHESGVGNVEAEVHVSKLLRFDRALQDLLEDW</sequence>